<keyword evidence="2" id="KW-0472">Membrane</keyword>
<dbReference type="InterPro" id="IPR003425">
    <property type="entry name" value="CCB3/YggT"/>
</dbReference>
<feature type="transmembrane region" description="Helical" evidence="2">
    <location>
        <begin position="66"/>
        <end position="95"/>
    </location>
</feature>
<keyword evidence="2" id="KW-0812">Transmembrane</keyword>
<evidence type="ECO:0000256" key="2">
    <source>
        <dbReference type="SAM" id="Phobius"/>
    </source>
</evidence>
<comment type="caution">
    <text evidence="3">The sequence shown here is derived from an EMBL/GenBank/DDBJ whole genome shotgun (WGS) entry which is preliminary data.</text>
</comment>
<sequence length="181" mass="20259">MEISQTALFLGSIIDLYCLVLILRVWLPLANVDYYNPISQFTLKFTQPVIAPLRKVFPVVKKVETAALVLVFLLCGLKSVLFGGLNLSFFLLLGILGLIKNIGVAIFYVLIAGAILSWFNRGNNPAFYALYQLTEPLLKPIKRILPTVGVIDFSPMVIAIVLLFLNNLFYDYFQVLWAIAA</sequence>
<dbReference type="PANTHER" id="PTHR33219">
    <property type="entry name" value="YLMG HOMOLOG PROTEIN 2, CHLOROPLASTIC"/>
    <property type="match status" value="1"/>
</dbReference>
<accession>A0A369Z6D2</accession>
<dbReference type="GO" id="GO:0016020">
    <property type="term" value="C:membrane"/>
    <property type="evidence" value="ECO:0007669"/>
    <property type="project" value="InterPro"/>
</dbReference>
<feature type="transmembrane region" description="Helical" evidence="2">
    <location>
        <begin position="7"/>
        <end position="27"/>
    </location>
</feature>
<dbReference type="Proteomes" id="UP000253910">
    <property type="component" value="Unassembled WGS sequence"/>
</dbReference>
<protein>
    <submittedName>
        <fullName evidence="3">YggT family protein</fullName>
    </submittedName>
</protein>
<dbReference type="PANTHER" id="PTHR33219:SF14">
    <property type="entry name" value="PROTEIN COFACTOR ASSEMBLY OF COMPLEX C SUBUNIT B CCB3, CHLOROPLASTIC-RELATED"/>
    <property type="match status" value="1"/>
</dbReference>
<dbReference type="Pfam" id="PF02325">
    <property type="entry name" value="CCB3_YggT"/>
    <property type="match status" value="2"/>
</dbReference>
<evidence type="ECO:0000313" key="3">
    <source>
        <dbReference type="EMBL" id="RDE95023.1"/>
    </source>
</evidence>
<feature type="transmembrane region" description="Helical" evidence="2">
    <location>
        <begin position="102"/>
        <end position="119"/>
    </location>
</feature>
<gene>
    <name evidence="3" type="ORF">DPV87_02845</name>
</gene>
<evidence type="ECO:0000256" key="1">
    <source>
        <dbReference type="ARBA" id="ARBA00010894"/>
    </source>
</evidence>
<name>A0A369Z6D2_HAEPA</name>
<keyword evidence="2" id="KW-1133">Transmembrane helix</keyword>
<feature type="transmembrane region" description="Helical" evidence="2">
    <location>
        <begin position="144"/>
        <end position="165"/>
    </location>
</feature>
<dbReference type="EMBL" id="QEPW01000004">
    <property type="protein sequence ID" value="RDE95023.1"/>
    <property type="molecule type" value="Genomic_DNA"/>
</dbReference>
<dbReference type="AlphaFoldDB" id="A0A369Z6D2"/>
<comment type="similarity">
    <text evidence="1">Belongs to the YggT family.</text>
</comment>
<evidence type="ECO:0000313" key="4">
    <source>
        <dbReference type="Proteomes" id="UP000253910"/>
    </source>
</evidence>
<dbReference type="RefSeq" id="WP_111315040.1">
    <property type="nucleotide sequence ID" value="NZ_QEPW01000004.1"/>
</dbReference>
<proteinExistence type="inferred from homology"/>
<reference evidence="3 4" key="1">
    <citation type="submission" date="2018-05" db="EMBL/GenBank/DDBJ databases">
        <title>Draft Genome Sequences for a Diverse set of 7 Haemophilus Species.</title>
        <authorList>
            <person name="Nichols M."/>
            <person name="Topaz N."/>
            <person name="Wang X."/>
            <person name="Wang X."/>
            <person name="Boxrud D."/>
        </authorList>
    </citation>
    <scope>NUCLEOTIDE SEQUENCE [LARGE SCALE GENOMIC DNA]</scope>
    <source>
        <strain evidence="3 4">C2008001710</strain>
    </source>
</reference>
<organism evidence="3 4">
    <name type="scientific">Haemophilus parainfluenzae</name>
    <dbReference type="NCBI Taxonomy" id="729"/>
    <lineage>
        <taxon>Bacteria</taxon>
        <taxon>Pseudomonadati</taxon>
        <taxon>Pseudomonadota</taxon>
        <taxon>Gammaproteobacteria</taxon>
        <taxon>Pasteurellales</taxon>
        <taxon>Pasteurellaceae</taxon>
        <taxon>Haemophilus</taxon>
    </lineage>
</organism>